<sequence length="119" mass="13534">MNVMVDDSFLPVAYVILILFSTQLLRATLVTSHITPKMCHVEDRVVFLPGGTQEARPSAPCVCKWDSGPEGYARRVSWALEPVLWWGMEVVNRLMMECFDIAHVKVLSYCVFFQVIVVK</sequence>
<name>A0A177DG94_ALTAL</name>
<proteinExistence type="predicted"/>
<dbReference type="EMBL" id="KV441485">
    <property type="protein sequence ID" value="OAG17829.1"/>
    <property type="molecule type" value="Genomic_DNA"/>
</dbReference>
<accession>A0A177DG94</accession>
<organism evidence="1 2">
    <name type="scientific">Alternaria alternata</name>
    <name type="common">Alternaria rot fungus</name>
    <name type="synonym">Torula alternata</name>
    <dbReference type="NCBI Taxonomy" id="5599"/>
    <lineage>
        <taxon>Eukaryota</taxon>
        <taxon>Fungi</taxon>
        <taxon>Dikarya</taxon>
        <taxon>Ascomycota</taxon>
        <taxon>Pezizomycotina</taxon>
        <taxon>Dothideomycetes</taxon>
        <taxon>Pleosporomycetidae</taxon>
        <taxon>Pleosporales</taxon>
        <taxon>Pleosporineae</taxon>
        <taxon>Pleosporaceae</taxon>
        <taxon>Alternaria</taxon>
        <taxon>Alternaria sect. Alternaria</taxon>
        <taxon>Alternaria alternata complex</taxon>
    </lineage>
</organism>
<keyword evidence="2" id="KW-1185">Reference proteome</keyword>
<reference evidence="1 2" key="1">
    <citation type="submission" date="2016-05" db="EMBL/GenBank/DDBJ databases">
        <title>Comparative analysis of secretome profiles of manganese(II)-oxidizing ascomycete fungi.</title>
        <authorList>
            <consortium name="DOE Joint Genome Institute"/>
            <person name="Zeiner C.A."/>
            <person name="Purvine S.O."/>
            <person name="Zink E.M."/>
            <person name="Wu S."/>
            <person name="Pasa-Tolic L."/>
            <person name="Chaput D.L."/>
            <person name="Haridas S."/>
            <person name="Grigoriev I.V."/>
            <person name="Santelli C.M."/>
            <person name="Hansel C.M."/>
        </authorList>
    </citation>
    <scope>NUCLEOTIDE SEQUENCE [LARGE SCALE GENOMIC DNA]</scope>
    <source>
        <strain evidence="1 2">SRC1lrK2f</strain>
    </source>
</reference>
<dbReference type="RefSeq" id="XP_018383250.1">
    <property type="nucleotide sequence ID" value="XM_018530795.1"/>
</dbReference>
<dbReference type="KEGG" id="aalt:CC77DRAFT_238190"/>
<dbReference type="Proteomes" id="UP000077248">
    <property type="component" value="Unassembled WGS sequence"/>
</dbReference>
<evidence type="ECO:0000313" key="1">
    <source>
        <dbReference type="EMBL" id="OAG17829.1"/>
    </source>
</evidence>
<dbReference type="VEuPathDB" id="FungiDB:CC77DRAFT_238190"/>
<evidence type="ECO:0000313" key="2">
    <source>
        <dbReference type="Proteomes" id="UP000077248"/>
    </source>
</evidence>
<gene>
    <name evidence="1" type="ORF">CC77DRAFT_238190</name>
</gene>
<dbReference type="AlphaFoldDB" id="A0A177DG94"/>
<protein>
    <submittedName>
        <fullName evidence="1">Uncharacterized protein</fullName>
    </submittedName>
</protein>
<dbReference type="GeneID" id="29116389"/>